<evidence type="ECO:0000256" key="13">
    <source>
        <dbReference type="PROSITE-ProRule" id="PRU00134"/>
    </source>
</evidence>
<keyword evidence="14" id="KW-0175">Coiled coil</keyword>
<evidence type="ECO:0000256" key="14">
    <source>
        <dbReference type="SAM" id="Coils"/>
    </source>
</evidence>
<feature type="compositionally biased region" description="Basic and acidic residues" evidence="15">
    <location>
        <begin position="629"/>
        <end position="644"/>
    </location>
</feature>
<dbReference type="Gene3D" id="3.30.40.10">
    <property type="entry name" value="Zinc/RING finger domain, C3HC4 (zinc finger)"/>
    <property type="match status" value="1"/>
</dbReference>
<dbReference type="Pfam" id="PF24324">
    <property type="entry name" value="MYND_ZMYND11_ZMYD8"/>
    <property type="match status" value="1"/>
</dbReference>
<feature type="compositionally biased region" description="Gly residues" evidence="15">
    <location>
        <begin position="413"/>
        <end position="426"/>
    </location>
</feature>
<keyword evidence="3" id="KW-0158">Chromosome</keyword>
<evidence type="ECO:0000256" key="11">
    <source>
        <dbReference type="ARBA" id="ARBA00023242"/>
    </source>
</evidence>
<evidence type="ECO:0000256" key="12">
    <source>
        <dbReference type="PROSITE-ProRule" id="PRU00035"/>
    </source>
</evidence>
<dbReference type="InterPro" id="IPR056987">
    <property type="entry name" value="ZMYND8_CC"/>
</dbReference>
<keyword evidence="8" id="KW-0805">Transcription regulation</keyword>
<dbReference type="SUPFAM" id="SSF57903">
    <property type="entry name" value="FYVE/PHD zinc finger"/>
    <property type="match status" value="1"/>
</dbReference>
<feature type="compositionally biased region" description="Polar residues" evidence="15">
    <location>
        <begin position="439"/>
        <end position="448"/>
    </location>
</feature>
<dbReference type="PROSITE" id="PS01359">
    <property type="entry name" value="ZF_PHD_1"/>
    <property type="match status" value="1"/>
</dbReference>
<evidence type="ECO:0000256" key="10">
    <source>
        <dbReference type="ARBA" id="ARBA00023163"/>
    </source>
</evidence>
<evidence type="ECO:0000256" key="6">
    <source>
        <dbReference type="ARBA" id="ARBA00022833"/>
    </source>
</evidence>
<evidence type="ECO:0000259" key="16">
    <source>
        <dbReference type="PROSITE" id="PS50014"/>
    </source>
</evidence>
<keyword evidence="10" id="KW-0804">Transcription</keyword>
<feature type="coiled-coil region" evidence="14">
    <location>
        <begin position="1043"/>
        <end position="1081"/>
    </location>
</feature>
<dbReference type="InterPro" id="IPR019786">
    <property type="entry name" value="Zinc_finger_PHD-type_CS"/>
</dbReference>
<feature type="compositionally biased region" description="Low complexity" evidence="15">
    <location>
        <begin position="875"/>
        <end position="892"/>
    </location>
</feature>
<feature type="domain" description="PWWP" evidence="18">
    <location>
        <begin position="273"/>
        <end position="323"/>
    </location>
</feature>
<dbReference type="SMART" id="SM00293">
    <property type="entry name" value="PWWP"/>
    <property type="match status" value="1"/>
</dbReference>
<keyword evidence="6" id="KW-0862">Zinc</keyword>
<feature type="compositionally biased region" description="Basic and acidic residues" evidence="15">
    <location>
        <begin position="682"/>
        <end position="700"/>
    </location>
</feature>
<dbReference type="InterPro" id="IPR057053">
    <property type="entry name" value="MYND_ZMYND11_ZMYD8"/>
</dbReference>
<dbReference type="GO" id="GO:0003714">
    <property type="term" value="F:transcription corepressor activity"/>
    <property type="evidence" value="ECO:0007669"/>
    <property type="project" value="TreeGrafter"/>
</dbReference>
<evidence type="ECO:0000256" key="15">
    <source>
        <dbReference type="SAM" id="MobiDB-lite"/>
    </source>
</evidence>
<keyword evidence="20" id="KW-1185">Reference proteome</keyword>
<feature type="compositionally biased region" description="Polar residues" evidence="15">
    <location>
        <begin position="893"/>
        <end position="903"/>
    </location>
</feature>
<dbReference type="SUPFAM" id="SSF144232">
    <property type="entry name" value="HIT/MYND zinc finger-like"/>
    <property type="match status" value="1"/>
</dbReference>
<accession>A0A8U1F8B6</accession>
<dbReference type="SMART" id="SM00297">
    <property type="entry name" value="BROMO"/>
    <property type="match status" value="1"/>
</dbReference>
<feature type="compositionally biased region" description="Basic and acidic residues" evidence="15">
    <location>
        <begin position="1173"/>
        <end position="1184"/>
    </location>
</feature>
<dbReference type="GO" id="GO:0005634">
    <property type="term" value="C:nucleus"/>
    <property type="evidence" value="ECO:0007669"/>
    <property type="project" value="UniProtKB-SubCell"/>
</dbReference>
<evidence type="ECO:0000256" key="2">
    <source>
        <dbReference type="ARBA" id="ARBA00004286"/>
    </source>
</evidence>
<dbReference type="SUPFAM" id="SSF63748">
    <property type="entry name" value="Tudor/PWWP/MBT"/>
    <property type="match status" value="1"/>
</dbReference>
<dbReference type="CDD" id="cd05508">
    <property type="entry name" value="Bromo_RACK7"/>
    <property type="match status" value="1"/>
</dbReference>
<dbReference type="PROSITE" id="PS50865">
    <property type="entry name" value="ZF_MYND_2"/>
    <property type="match status" value="1"/>
</dbReference>
<dbReference type="CDD" id="cd20160">
    <property type="entry name" value="PWWP_PRKCBP1"/>
    <property type="match status" value="1"/>
</dbReference>
<dbReference type="PROSITE" id="PS01360">
    <property type="entry name" value="ZF_MYND_1"/>
    <property type="match status" value="1"/>
</dbReference>
<dbReference type="InterPro" id="IPR036427">
    <property type="entry name" value="Bromodomain-like_sf"/>
</dbReference>
<dbReference type="GO" id="GO:0005737">
    <property type="term" value="C:cytoplasm"/>
    <property type="evidence" value="ECO:0007669"/>
    <property type="project" value="TreeGrafter"/>
</dbReference>
<evidence type="ECO:0000256" key="4">
    <source>
        <dbReference type="ARBA" id="ARBA00022723"/>
    </source>
</evidence>
<dbReference type="Gene3D" id="2.30.30.140">
    <property type="match status" value="1"/>
</dbReference>
<dbReference type="Gene3D" id="6.10.140.2220">
    <property type="match status" value="1"/>
</dbReference>
<dbReference type="PROSITE" id="PS50016">
    <property type="entry name" value="ZF_PHD_2"/>
    <property type="match status" value="1"/>
</dbReference>
<dbReference type="InterPro" id="IPR002893">
    <property type="entry name" value="Znf_MYND"/>
</dbReference>
<dbReference type="Pfam" id="PF00855">
    <property type="entry name" value="PWWP"/>
    <property type="match status" value="1"/>
</dbReference>
<dbReference type="FunFam" id="6.10.140.2220:FF:000002">
    <property type="entry name" value="Protein kinase C-binding protein 1 isoform C"/>
    <property type="match status" value="1"/>
</dbReference>
<dbReference type="Proteomes" id="UP000808372">
    <property type="component" value="Chromosome 20"/>
</dbReference>
<dbReference type="InterPro" id="IPR013083">
    <property type="entry name" value="Znf_RING/FYVE/PHD"/>
</dbReference>
<dbReference type="RefSeq" id="XP_038871700.1">
    <property type="nucleotide sequence ID" value="XM_039015772.1"/>
</dbReference>
<dbReference type="GO" id="GO:0005694">
    <property type="term" value="C:chromosome"/>
    <property type="evidence" value="ECO:0007669"/>
    <property type="project" value="UniProtKB-SubCell"/>
</dbReference>
<dbReference type="InterPro" id="IPR001487">
    <property type="entry name" value="Bromodomain"/>
</dbReference>
<keyword evidence="7" id="KW-0156">Chromatin regulator</keyword>
<dbReference type="InterPro" id="IPR019787">
    <property type="entry name" value="Znf_PHD-finger"/>
</dbReference>
<dbReference type="GeneID" id="120065075"/>
<evidence type="ECO:0000256" key="1">
    <source>
        <dbReference type="ARBA" id="ARBA00004123"/>
    </source>
</evidence>
<dbReference type="Pfam" id="PF00628">
    <property type="entry name" value="PHD"/>
    <property type="match status" value="1"/>
</dbReference>
<feature type="compositionally biased region" description="Polar residues" evidence="15">
    <location>
        <begin position="927"/>
        <end position="936"/>
    </location>
</feature>
<evidence type="ECO:0000259" key="17">
    <source>
        <dbReference type="PROSITE" id="PS50016"/>
    </source>
</evidence>
<dbReference type="InterPro" id="IPR037967">
    <property type="entry name" value="ZMYND8_Bromo_dom"/>
</dbReference>
<dbReference type="Pfam" id="PF00439">
    <property type="entry name" value="Bromodomain"/>
    <property type="match status" value="1"/>
</dbReference>
<organism evidence="20 21">
    <name type="scientific">Salvelinus namaycush</name>
    <name type="common">Lake trout</name>
    <name type="synonym">Salmo namaycush</name>
    <dbReference type="NCBI Taxonomy" id="8040"/>
    <lineage>
        <taxon>Eukaryota</taxon>
        <taxon>Metazoa</taxon>
        <taxon>Chordata</taxon>
        <taxon>Craniata</taxon>
        <taxon>Vertebrata</taxon>
        <taxon>Euteleostomi</taxon>
        <taxon>Actinopterygii</taxon>
        <taxon>Neopterygii</taxon>
        <taxon>Teleostei</taxon>
        <taxon>Protacanthopterygii</taxon>
        <taxon>Salmoniformes</taxon>
        <taxon>Salmonidae</taxon>
        <taxon>Salmoninae</taxon>
        <taxon>Salvelinus</taxon>
    </lineage>
</organism>
<dbReference type="SUPFAM" id="SSF47370">
    <property type="entry name" value="Bromodomain"/>
    <property type="match status" value="1"/>
</dbReference>
<dbReference type="InterPro" id="IPR044075">
    <property type="entry name" value="PRKCBP1_PHD"/>
</dbReference>
<feature type="region of interest" description="Disordered" evidence="15">
    <location>
        <begin position="1"/>
        <end position="79"/>
    </location>
</feature>
<proteinExistence type="predicted"/>
<feature type="region of interest" description="Disordered" evidence="15">
    <location>
        <begin position="594"/>
        <end position="797"/>
    </location>
</feature>
<dbReference type="CDD" id="cd15538">
    <property type="entry name" value="PHD_PRKCBP1"/>
    <property type="match status" value="1"/>
</dbReference>
<feature type="region of interest" description="Disordered" evidence="15">
    <location>
        <begin position="864"/>
        <end position="947"/>
    </location>
</feature>
<keyword evidence="4" id="KW-0479">Metal-binding</keyword>
<evidence type="ECO:0000256" key="3">
    <source>
        <dbReference type="ARBA" id="ARBA00022454"/>
    </source>
</evidence>
<dbReference type="Pfam" id="PF12064">
    <property type="entry name" value="DUF3544"/>
    <property type="match status" value="1"/>
</dbReference>
<evidence type="ECO:0000256" key="8">
    <source>
        <dbReference type="ARBA" id="ARBA00023015"/>
    </source>
</evidence>
<reference evidence="21" key="1">
    <citation type="submission" date="2025-08" db="UniProtKB">
        <authorList>
            <consortium name="RefSeq"/>
        </authorList>
    </citation>
    <scope>IDENTIFICATION</scope>
    <source>
        <tissue evidence="21">White muscle</tissue>
    </source>
</reference>
<dbReference type="AlphaFoldDB" id="A0A8U1F8B6"/>
<name>A0A8U1F8B6_SALNM</name>
<evidence type="ECO:0000313" key="20">
    <source>
        <dbReference type="Proteomes" id="UP000808372"/>
    </source>
</evidence>
<feature type="compositionally biased region" description="Low complexity" evidence="15">
    <location>
        <begin position="45"/>
        <end position="63"/>
    </location>
</feature>
<dbReference type="InterPro" id="IPR001965">
    <property type="entry name" value="Znf_PHD"/>
</dbReference>
<feature type="compositionally biased region" description="Low complexity" evidence="15">
    <location>
        <begin position="904"/>
        <end position="926"/>
    </location>
</feature>
<feature type="compositionally biased region" description="Low complexity" evidence="15">
    <location>
        <begin position="659"/>
        <end position="673"/>
    </location>
</feature>
<dbReference type="PROSITE" id="PS50014">
    <property type="entry name" value="BROMODOMAIN_2"/>
    <property type="match status" value="1"/>
</dbReference>
<evidence type="ECO:0000256" key="5">
    <source>
        <dbReference type="ARBA" id="ARBA00022771"/>
    </source>
</evidence>
<dbReference type="SMART" id="SM00249">
    <property type="entry name" value="PHD"/>
    <property type="match status" value="1"/>
</dbReference>
<comment type="subcellular location">
    <subcellularLocation>
        <location evidence="2">Chromosome</location>
    </subcellularLocation>
    <subcellularLocation>
        <location evidence="1">Nucleus</location>
    </subcellularLocation>
</comment>
<dbReference type="Pfam" id="PF23460">
    <property type="entry name" value="ZMYND8_CC"/>
    <property type="match status" value="1"/>
</dbReference>
<feature type="domain" description="MYND-type" evidence="19">
    <location>
        <begin position="1096"/>
        <end position="1130"/>
    </location>
</feature>
<dbReference type="PANTHER" id="PTHR46453:SF5">
    <property type="entry name" value="PROTEIN KINASE C-BINDING PROTEIN 1 ISOFORM X1"/>
    <property type="match status" value="1"/>
</dbReference>
<dbReference type="PROSITE" id="PS50812">
    <property type="entry name" value="PWWP"/>
    <property type="match status" value="1"/>
</dbReference>
<feature type="compositionally biased region" description="Polar residues" evidence="15">
    <location>
        <begin position="1134"/>
        <end position="1171"/>
    </location>
</feature>
<keyword evidence="11" id="KW-0539">Nucleus</keyword>
<sequence length="1191" mass="130552">MHPQSVAEEEVKTESDAVEGMEISTRSKVSVPGSVERAAQKRKVPSPSHSSNGHSPAETSSSPVKKKKKPGAVSSSKDQDGRNDFYCWLCHREGQVLCCELCPRVYHAKCLKLPAEPEGDWFCPECEKITVAECIETQSKAMTMLTLDQLSYLLKFALQKMKQPGTEPFQKPVSLEQHPDYAEYIFHAMDLCTLEKNTKKKMYGCTEAFLADVKWILHNCIIYNGGNHKLTATAKVIVKICEHEMNEIEVCPECYLSACQKRDNWFCEPCSDPHPLVWAKLKGFPFWPAKALRDKDGQVDARFFGQHDRAWVPLNNCYLMSKEIPFSVKKTKSIFNSAMQEMEVYVENMRKKFGVFTYAPFRTPYTPDNQYQMLLDPANPSSGSVRPEKHEKIKFNFDMTASPKMPLSRSVVTGGGGGMGGVGGSAGRRISLTDMPRSPMSTNSSGHTGSDGEQETPDKVQARAPASHYSAGEESMDCTASPASTRPDLVSGAKDSPKPFHSQGPALPLVPKQEKATPTGSILNLNLDRSKAEMDLKELSETVQQQQQQQQGVPPVLTSPKRQIRSRFQLNLDRTIKSCKAQLGIDEISEDVYKGVEHSDSEDSDKSDSSDSEYASDEEQKPKVGQHTEANDKGEKDPSKRGSKDPLPPIQNKEGKTEGPGPATATATMGDAGVPSTLSESLSKEKQGVESDKEPPEKAKAVPASPAPREKPQVKQEARQTSLVDDSDSERELVIDLGEDQGGRDRKRTRKDAHATKDPPTNKTDGKAPTPSSGLTPSQNNTAPSLTPSVKDSSQSPLAIPLNMVPFTTAAPTTIGPTTLASATSTASITASSATTAVKKQRPLLPRETVPVVQRAVVWNPTNKFQTSSQKWHMQKVQRQQQNPQPDTPQLQTASPGQPQTQKLPQTPASATSSSSLSPEQPSQSTRYQTRQSVKAVQQKDPPLSTSTSAVTLVTSIPASVAMMAAPGVGSGPSTSMAGDFQIPTASADVAADIAKYTNKIVDAIKGTMTELYTELSKSTSGNTIAEIRRLRIEIEKLQWLHQQELSEMKHNLELTMAEMRQSLEQERERLMAEVKKQTEVEKQQVVDETKKKQWCANCRKEAIFYCCWNTSYCDYPCQQAHWPEHMKSCTQSATASQQEPESGSTVDGPNKASGQSNSGQTSPRETTASAPTDKDSNMEKSKDNVTVSLS</sequence>
<keyword evidence="5 13" id="KW-0863">Zinc-finger</keyword>
<protein>
    <submittedName>
        <fullName evidence="21">Protein kinase C-binding protein 1-like isoform X5</fullName>
    </submittedName>
</protein>
<feature type="region of interest" description="Disordered" evidence="15">
    <location>
        <begin position="1134"/>
        <end position="1191"/>
    </location>
</feature>
<dbReference type="FunFam" id="2.30.30.140:FF:000003">
    <property type="entry name" value="Protein kinase C-binding protein 1 isoform C"/>
    <property type="match status" value="1"/>
</dbReference>
<gene>
    <name evidence="21" type="primary">LOC120065075</name>
</gene>
<dbReference type="GO" id="GO:0008270">
    <property type="term" value="F:zinc ion binding"/>
    <property type="evidence" value="ECO:0007669"/>
    <property type="project" value="UniProtKB-KW"/>
</dbReference>
<feature type="compositionally biased region" description="Basic and acidic residues" evidence="15">
    <location>
        <begin position="708"/>
        <end position="718"/>
    </location>
</feature>
<evidence type="ECO:0000259" key="18">
    <source>
        <dbReference type="PROSITE" id="PS50812"/>
    </source>
</evidence>
<dbReference type="InterPro" id="IPR000313">
    <property type="entry name" value="PWWP_dom"/>
</dbReference>
<dbReference type="PANTHER" id="PTHR46453">
    <property type="entry name" value="PROTEIN KINASE C-BINDING PROTEIN 1"/>
    <property type="match status" value="1"/>
</dbReference>
<feature type="compositionally biased region" description="Polar residues" evidence="15">
    <location>
        <begin position="770"/>
        <end position="797"/>
    </location>
</feature>
<evidence type="ECO:0000313" key="21">
    <source>
        <dbReference type="RefSeq" id="XP_038871700.1"/>
    </source>
</evidence>
<dbReference type="InterPro" id="IPR021931">
    <property type="entry name" value="ZMYND8"/>
</dbReference>
<dbReference type="InterPro" id="IPR011011">
    <property type="entry name" value="Znf_FYVE_PHD"/>
</dbReference>
<keyword evidence="9 12" id="KW-0103">Bromodomain</keyword>
<evidence type="ECO:0000256" key="7">
    <source>
        <dbReference type="ARBA" id="ARBA00022853"/>
    </source>
</evidence>
<dbReference type="PRINTS" id="PR00503">
    <property type="entry name" value="BROMODOMAIN"/>
</dbReference>
<evidence type="ECO:0000259" key="19">
    <source>
        <dbReference type="PROSITE" id="PS50865"/>
    </source>
</evidence>
<feature type="region of interest" description="Disordered" evidence="15">
    <location>
        <begin position="537"/>
        <end position="562"/>
    </location>
</feature>
<evidence type="ECO:0000256" key="9">
    <source>
        <dbReference type="ARBA" id="ARBA00023117"/>
    </source>
</evidence>
<feature type="domain" description="Bromo" evidence="16">
    <location>
        <begin position="161"/>
        <end position="231"/>
    </location>
</feature>
<dbReference type="Gene3D" id="1.20.920.10">
    <property type="entry name" value="Bromodomain-like"/>
    <property type="match status" value="1"/>
</dbReference>
<feature type="domain" description="PHD-type" evidence="17">
    <location>
        <begin position="84"/>
        <end position="129"/>
    </location>
</feature>
<feature type="compositionally biased region" description="Basic and acidic residues" evidence="15">
    <location>
        <begin position="594"/>
        <end position="609"/>
    </location>
</feature>
<dbReference type="GO" id="GO:0140006">
    <property type="term" value="F:histone H3 reader activity"/>
    <property type="evidence" value="ECO:0007669"/>
    <property type="project" value="UniProtKB-ARBA"/>
</dbReference>
<feature type="region of interest" description="Disordered" evidence="15">
    <location>
        <begin position="406"/>
        <end position="519"/>
    </location>
</feature>